<organism evidence="10 11">
    <name type="scientific">Dryococelus australis</name>
    <dbReference type="NCBI Taxonomy" id="614101"/>
    <lineage>
        <taxon>Eukaryota</taxon>
        <taxon>Metazoa</taxon>
        <taxon>Ecdysozoa</taxon>
        <taxon>Arthropoda</taxon>
        <taxon>Hexapoda</taxon>
        <taxon>Insecta</taxon>
        <taxon>Pterygota</taxon>
        <taxon>Neoptera</taxon>
        <taxon>Polyneoptera</taxon>
        <taxon>Phasmatodea</taxon>
        <taxon>Verophasmatodea</taxon>
        <taxon>Anareolatae</taxon>
        <taxon>Phasmatidae</taxon>
        <taxon>Eurycanthinae</taxon>
        <taxon>Dryococelus</taxon>
    </lineage>
</organism>
<evidence type="ECO:0000259" key="8">
    <source>
        <dbReference type="Pfam" id="PF00078"/>
    </source>
</evidence>
<dbReference type="PANTHER" id="PTHR37984">
    <property type="entry name" value="PROTEIN CBG26694"/>
    <property type="match status" value="1"/>
</dbReference>
<evidence type="ECO:0000256" key="6">
    <source>
        <dbReference type="ARBA" id="ARBA00022918"/>
    </source>
</evidence>
<dbReference type="InterPro" id="IPR041373">
    <property type="entry name" value="RT_RNaseH"/>
</dbReference>
<evidence type="ECO:0000256" key="2">
    <source>
        <dbReference type="ARBA" id="ARBA00022695"/>
    </source>
</evidence>
<comment type="caution">
    <text evidence="10">The sequence shown here is derived from an EMBL/GenBank/DDBJ whole genome shotgun (WGS) entry which is preliminary data.</text>
</comment>
<feature type="domain" description="Reverse transcriptase RNase H-like" evidence="9">
    <location>
        <begin position="581"/>
        <end position="642"/>
    </location>
</feature>
<dbReference type="CDD" id="cd01647">
    <property type="entry name" value="RT_LTR"/>
    <property type="match status" value="1"/>
</dbReference>
<protein>
    <recommendedName>
        <fullName evidence="12">Reverse transcriptase/retrotransposon-derived protein RNase H-like domain-containing protein</fullName>
    </recommendedName>
</protein>
<evidence type="ECO:0000256" key="7">
    <source>
        <dbReference type="SAM" id="MobiDB-lite"/>
    </source>
</evidence>
<evidence type="ECO:0000259" key="9">
    <source>
        <dbReference type="Pfam" id="PF17917"/>
    </source>
</evidence>
<keyword evidence="11" id="KW-1185">Reference proteome</keyword>
<evidence type="ECO:0000256" key="1">
    <source>
        <dbReference type="ARBA" id="ARBA00022679"/>
    </source>
</evidence>
<dbReference type="Gene3D" id="3.10.10.10">
    <property type="entry name" value="HIV Type 1 Reverse Transcriptase, subunit A, domain 1"/>
    <property type="match status" value="1"/>
</dbReference>
<gene>
    <name evidence="10" type="ORF">PR048_024324</name>
</gene>
<keyword evidence="2" id="KW-0548">Nucleotidyltransferase</keyword>
<accession>A0ABQ9GN93</accession>
<keyword evidence="3" id="KW-0540">Nuclease</keyword>
<proteinExistence type="predicted"/>
<keyword evidence="6" id="KW-0695">RNA-directed DNA polymerase</keyword>
<dbReference type="InterPro" id="IPR000477">
    <property type="entry name" value="RT_dom"/>
</dbReference>
<evidence type="ECO:0000256" key="3">
    <source>
        <dbReference type="ARBA" id="ARBA00022722"/>
    </source>
</evidence>
<keyword evidence="5" id="KW-0378">Hydrolase</keyword>
<evidence type="ECO:0000256" key="4">
    <source>
        <dbReference type="ARBA" id="ARBA00022759"/>
    </source>
</evidence>
<keyword evidence="4" id="KW-0255">Endonuclease</keyword>
<dbReference type="InterPro" id="IPR050951">
    <property type="entry name" value="Retrovirus_Pol_polyprotein"/>
</dbReference>
<evidence type="ECO:0000256" key="5">
    <source>
        <dbReference type="ARBA" id="ARBA00022801"/>
    </source>
</evidence>
<name>A0ABQ9GN93_9NEOP</name>
<feature type="domain" description="Reverse transcriptase" evidence="8">
    <location>
        <begin position="386"/>
        <end position="527"/>
    </location>
</feature>
<keyword evidence="1" id="KW-0808">Transferase</keyword>
<sequence>MKKWNLIINTINETLGILDNSHLSRKRSKCSHNGSSKLRPPEEADDEVMRKMVRNSTVGTEDCVLAHCDMAGIYNKEHGTAVGGQLSHSPRASGSTTCGNRKRLASTRAVSLSAGCAKAVNTTSGSTNYFQMDYVQTAVLHLKMKQTRVLVLEVITMMIGSTEFCQVDSITGRVESCDDSLEWLAAGNFSYLCDYPPKQNRRRRKAHRTISVKSDASCQTRAPCEFVPQSNDGEKVHVSPALEAKNRIQSNDGAPRGFRWSSSKPSNTINVSGLVQVKTLVGRGARDASLVDSFLGHYGSSGVVVLLNKGFCELGKAVASSCCTSRGFCEPAAGKECDLHRVVSGIKYVCEGSPGGAVPFKEGRSIKPDPWSVPMILVIQKTETGIKIRPVIYFRILNQMTRQFVYPLPLINETLDMLDEAKYFATMDCISDFWQVKVNPEDQEKTGFSSPDGQYHCLRLPFRLINALSTFAKLMNDTLASLIVFSKTEEGHIANLELLFVRLRKANLKLKPEKCNFMLITVNYLCHMISEDGIRPEKDKIADLTKKDVDFESNDGRENAFSELRIALCNKAILKYPDFPSGTAMGAVLSQKINGFEHSSYFISRQLNKAERNYSTTKREWRFYLYGRKFTAVTDHMPLRWLL</sequence>
<dbReference type="Pfam" id="PF17917">
    <property type="entry name" value="RT_RNaseH"/>
    <property type="match status" value="1"/>
</dbReference>
<evidence type="ECO:0008006" key="12">
    <source>
        <dbReference type="Google" id="ProtNLM"/>
    </source>
</evidence>
<dbReference type="SUPFAM" id="SSF56672">
    <property type="entry name" value="DNA/RNA polymerases"/>
    <property type="match status" value="1"/>
</dbReference>
<dbReference type="InterPro" id="IPR043502">
    <property type="entry name" value="DNA/RNA_pol_sf"/>
</dbReference>
<reference evidence="10 11" key="1">
    <citation type="submission" date="2023-02" db="EMBL/GenBank/DDBJ databases">
        <title>LHISI_Scaffold_Assembly.</title>
        <authorList>
            <person name="Stuart O.P."/>
            <person name="Cleave R."/>
            <person name="Magrath M.J.L."/>
            <person name="Mikheyev A.S."/>
        </authorList>
    </citation>
    <scope>NUCLEOTIDE SEQUENCE [LARGE SCALE GENOMIC DNA]</scope>
    <source>
        <strain evidence="10">Daus_M_001</strain>
        <tissue evidence="10">Leg muscle</tissue>
    </source>
</reference>
<feature type="region of interest" description="Disordered" evidence="7">
    <location>
        <begin position="26"/>
        <end position="45"/>
    </location>
</feature>
<dbReference type="InterPro" id="IPR043128">
    <property type="entry name" value="Rev_trsase/Diguanyl_cyclase"/>
</dbReference>
<dbReference type="Proteomes" id="UP001159363">
    <property type="component" value="Chromosome 9"/>
</dbReference>
<evidence type="ECO:0000313" key="11">
    <source>
        <dbReference type="Proteomes" id="UP001159363"/>
    </source>
</evidence>
<evidence type="ECO:0000313" key="10">
    <source>
        <dbReference type="EMBL" id="KAJ8873506.1"/>
    </source>
</evidence>
<dbReference type="EMBL" id="JARBHB010000010">
    <property type="protein sequence ID" value="KAJ8873506.1"/>
    <property type="molecule type" value="Genomic_DNA"/>
</dbReference>
<dbReference type="Pfam" id="PF00078">
    <property type="entry name" value="RVT_1"/>
    <property type="match status" value="1"/>
</dbReference>
<dbReference type="Gene3D" id="3.30.70.270">
    <property type="match status" value="1"/>
</dbReference>
<dbReference type="PANTHER" id="PTHR37984:SF5">
    <property type="entry name" value="PROTEIN NYNRIN-LIKE"/>
    <property type="match status" value="1"/>
</dbReference>